<gene>
    <name evidence="2" type="ORF">FKW77_005888</name>
</gene>
<dbReference type="InterPro" id="IPR023696">
    <property type="entry name" value="Ureohydrolase_dom_sf"/>
</dbReference>
<dbReference type="Proteomes" id="UP000316270">
    <property type="component" value="Chromosome 18"/>
</dbReference>
<dbReference type="EMBL" id="CP042202">
    <property type="protein sequence ID" value="QDS77813.1"/>
    <property type="molecule type" value="Genomic_DNA"/>
</dbReference>
<dbReference type="AlphaFoldDB" id="A0A517LQG2"/>
<name>A0A517LQG2_9PEZI</name>
<evidence type="ECO:0000313" key="3">
    <source>
        <dbReference type="Proteomes" id="UP000316270"/>
    </source>
</evidence>
<evidence type="ECO:0008006" key="4">
    <source>
        <dbReference type="Google" id="ProtNLM"/>
    </source>
</evidence>
<organism evidence="2 3">
    <name type="scientific">Venturia effusa</name>
    <dbReference type="NCBI Taxonomy" id="50376"/>
    <lineage>
        <taxon>Eukaryota</taxon>
        <taxon>Fungi</taxon>
        <taxon>Dikarya</taxon>
        <taxon>Ascomycota</taxon>
        <taxon>Pezizomycotina</taxon>
        <taxon>Dothideomycetes</taxon>
        <taxon>Pleosporomycetidae</taxon>
        <taxon>Venturiales</taxon>
        <taxon>Venturiaceae</taxon>
        <taxon>Venturia</taxon>
    </lineage>
</organism>
<keyword evidence="3" id="KW-1185">Reference proteome</keyword>
<proteinExistence type="predicted"/>
<feature type="region of interest" description="Disordered" evidence="1">
    <location>
        <begin position="1"/>
        <end position="24"/>
    </location>
</feature>
<dbReference type="SUPFAM" id="SSF52768">
    <property type="entry name" value="Arginase/deacetylase"/>
    <property type="match status" value="1"/>
</dbReference>
<sequence>MGLEAMGTSQCSATAPGAPDAPTLTLPSSDTTSAFTGLHKRALYIDIDVHHGDGVEEASRYECKYTAYTTAQWQSRPAAVLDELASMPPEPVYKRYFEQKVNGWLAFESPSQASVTSSAAPTMLVLPGASTVPILPAALVLSVFPRISLASPSSSIGTFRPSAIPGVPVLPTATTIPVLPAASIMPVFTAAPVLSVLPQNQA</sequence>
<evidence type="ECO:0000256" key="1">
    <source>
        <dbReference type="SAM" id="MobiDB-lite"/>
    </source>
</evidence>
<accession>A0A517LQG2</accession>
<evidence type="ECO:0000313" key="2">
    <source>
        <dbReference type="EMBL" id="QDS77813.1"/>
    </source>
</evidence>
<protein>
    <recommendedName>
        <fullName evidence="4">Histone deacetylase domain-containing protein</fullName>
    </recommendedName>
</protein>
<dbReference type="Gene3D" id="3.40.800.20">
    <property type="entry name" value="Histone deacetylase domain"/>
    <property type="match status" value="1"/>
</dbReference>
<reference evidence="2 3" key="1">
    <citation type="submission" date="2019-07" db="EMBL/GenBank/DDBJ databases">
        <title>Finished genome of Venturia effusa.</title>
        <authorList>
            <person name="Young C.A."/>
            <person name="Cox M.P."/>
            <person name="Ganley A.R.D."/>
            <person name="David W.J."/>
        </authorList>
    </citation>
    <scope>NUCLEOTIDE SEQUENCE [LARGE SCALE GENOMIC DNA]</scope>
    <source>
        <strain evidence="3">albino</strain>
    </source>
</reference>
<dbReference type="InterPro" id="IPR037138">
    <property type="entry name" value="His_deacetylse_dom_sf"/>
</dbReference>